<keyword evidence="3" id="KW-1185">Reference proteome</keyword>
<dbReference type="AlphaFoldDB" id="A0A2N5TJF3"/>
<sequence length="265" mass="30763">MIYHLSVPLSRQQDPCPAELITRQKTLIEHYVPLYKGVCIVAPYNLPPFCMAKWFPFSNMPDTQKTGWERFVLHLLSRIDYVALVDKNGPQQEGTMWADGWRKASKDTEHFGWFCLVDRLRKMMKLLKFNPNNQKARLLKAGKWISSQLSGFAPVVHNNYHELLTINQYPSMNHTEYGELYTSSDFASFLTFTMYDFHNTPHVDNNVNDWTLVGWIPIFNPKNPGNPQILAEEGFDMIDHKISVIKLFLVLPSLTITPDWDSLVR</sequence>
<accession>A0A2N5TJF3</accession>
<dbReference type="Proteomes" id="UP000235388">
    <property type="component" value="Unassembled WGS sequence"/>
</dbReference>
<dbReference type="EMBL" id="PGCJ01000601">
    <property type="protein sequence ID" value="PLW25633.1"/>
    <property type="molecule type" value="Genomic_DNA"/>
</dbReference>
<comment type="caution">
    <text evidence="2">The sequence shown here is derived from an EMBL/GenBank/DDBJ whole genome shotgun (WGS) entry which is preliminary data.</text>
</comment>
<dbReference type="InterPro" id="IPR046798">
    <property type="entry name" value="2OG-FeII_Oxy_6"/>
</dbReference>
<feature type="domain" description="Tet-like 2OG-Fe(II) oxygenase" evidence="1">
    <location>
        <begin position="63"/>
        <end position="241"/>
    </location>
</feature>
<reference evidence="2 3" key="1">
    <citation type="submission" date="2017-11" db="EMBL/GenBank/DDBJ databases">
        <title>De novo assembly and phasing of dikaryotic genomes from two isolates of Puccinia coronata f. sp. avenae, the causal agent of oat crown rust.</title>
        <authorList>
            <person name="Miller M.E."/>
            <person name="Zhang Y."/>
            <person name="Omidvar V."/>
            <person name="Sperschneider J."/>
            <person name="Schwessinger B."/>
            <person name="Raley C."/>
            <person name="Palmer J.M."/>
            <person name="Garnica D."/>
            <person name="Upadhyaya N."/>
            <person name="Rathjen J."/>
            <person name="Taylor J.M."/>
            <person name="Park R.F."/>
            <person name="Dodds P.N."/>
            <person name="Hirsch C.D."/>
            <person name="Kianian S.F."/>
            <person name="Figueroa M."/>
        </authorList>
    </citation>
    <scope>NUCLEOTIDE SEQUENCE [LARGE SCALE GENOMIC DNA]</scope>
    <source>
        <strain evidence="2">12NC29</strain>
    </source>
</reference>
<evidence type="ECO:0000313" key="3">
    <source>
        <dbReference type="Proteomes" id="UP000235388"/>
    </source>
</evidence>
<protein>
    <recommendedName>
        <fullName evidence="1">Tet-like 2OG-Fe(II) oxygenase domain-containing protein</fullName>
    </recommendedName>
</protein>
<name>A0A2N5TJF3_9BASI</name>
<organism evidence="2 3">
    <name type="scientific">Puccinia coronata f. sp. avenae</name>
    <dbReference type="NCBI Taxonomy" id="200324"/>
    <lineage>
        <taxon>Eukaryota</taxon>
        <taxon>Fungi</taxon>
        <taxon>Dikarya</taxon>
        <taxon>Basidiomycota</taxon>
        <taxon>Pucciniomycotina</taxon>
        <taxon>Pucciniomycetes</taxon>
        <taxon>Pucciniales</taxon>
        <taxon>Pucciniaceae</taxon>
        <taxon>Puccinia</taxon>
    </lineage>
</organism>
<evidence type="ECO:0000259" key="1">
    <source>
        <dbReference type="Pfam" id="PF20515"/>
    </source>
</evidence>
<dbReference type="STRING" id="200324.A0A2N5TJF3"/>
<dbReference type="OrthoDB" id="2505591at2759"/>
<proteinExistence type="predicted"/>
<dbReference type="Pfam" id="PF20515">
    <property type="entry name" value="2OG-FeII_Oxy_6"/>
    <property type="match status" value="1"/>
</dbReference>
<evidence type="ECO:0000313" key="2">
    <source>
        <dbReference type="EMBL" id="PLW25633.1"/>
    </source>
</evidence>
<gene>
    <name evidence="2" type="ORF">PCANC_26091</name>
</gene>